<comment type="caution">
    <text evidence="8">The sequence shown here is derived from an EMBL/GenBank/DDBJ whole genome shotgun (WGS) entry which is preliminary data.</text>
</comment>
<evidence type="ECO:0000313" key="8">
    <source>
        <dbReference type="EMBL" id="MBA8951802.1"/>
    </source>
</evidence>
<feature type="domain" description="RNA polymerase sigma-70 region 2" evidence="7">
    <location>
        <begin position="27"/>
        <end position="94"/>
    </location>
</feature>
<dbReference type="InterPro" id="IPR036388">
    <property type="entry name" value="WH-like_DNA-bd_sf"/>
</dbReference>
<dbReference type="Gene3D" id="1.10.10.10">
    <property type="entry name" value="Winged helix-like DNA-binding domain superfamily/Winged helix DNA-binding domain"/>
    <property type="match status" value="1"/>
</dbReference>
<dbReference type="InterPro" id="IPR014284">
    <property type="entry name" value="RNA_pol_sigma-70_dom"/>
</dbReference>
<dbReference type="InterPro" id="IPR013324">
    <property type="entry name" value="RNA_pol_sigma_r3/r4-like"/>
</dbReference>
<evidence type="ECO:0000256" key="2">
    <source>
        <dbReference type="ARBA" id="ARBA00023015"/>
    </source>
</evidence>
<dbReference type="InterPro" id="IPR013325">
    <property type="entry name" value="RNA_pol_sigma_r2"/>
</dbReference>
<keyword evidence="3" id="KW-0731">Sigma factor</keyword>
<evidence type="ECO:0000256" key="1">
    <source>
        <dbReference type="ARBA" id="ARBA00010641"/>
    </source>
</evidence>
<protein>
    <submittedName>
        <fullName evidence="8">RNA polymerase sigma factor (Sigma-70 family)</fullName>
    </submittedName>
</protein>
<feature type="compositionally biased region" description="Basic and acidic residues" evidence="6">
    <location>
        <begin position="95"/>
        <end position="112"/>
    </location>
</feature>
<dbReference type="EMBL" id="JACJIA010000004">
    <property type="protein sequence ID" value="MBA8951802.1"/>
    <property type="molecule type" value="Genomic_DNA"/>
</dbReference>
<accession>A0A7W3LPE4</accession>
<dbReference type="SUPFAM" id="SSF88659">
    <property type="entry name" value="Sigma3 and sigma4 domains of RNA polymerase sigma factors"/>
    <property type="match status" value="1"/>
</dbReference>
<keyword evidence="5" id="KW-0804">Transcription</keyword>
<dbReference type="Pfam" id="PF04542">
    <property type="entry name" value="Sigma70_r2"/>
    <property type="match status" value="1"/>
</dbReference>
<sequence>MALEGQDDIARLVARARDGDGAAWDRLVERHSAMLWSIARAHGLNEADAGDVVQTAWLRLVERLDRVEDAAAVGGWLSTTARRESVRAARRRVRERPDDPGDPPVPEHQRPERVVLARDRLDRVALALQGLPRRCQVLLRLLATAPSYADLADLLDMPVGSIGPTRARCLAALNRRLEQ</sequence>
<dbReference type="GO" id="GO:0006352">
    <property type="term" value="P:DNA-templated transcription initiation"/>
    <property type="evidence" value="ECO:0007669"/>
    <property type="project" value="InterPro"/>
</dbReference>
<feature type="region of interest" description="Disordered" evidence="6">
    <location>
        <begin position="87"/>
        <end position="112"/>
    </location>
</feature>
<dbReference type="Proteomes" id="UP000572680">
    <property type="component" value="Unassembled WGS sequence"/>
</dbReference>
<dbReference type="NCBIfam" id="TIGR02937">
    <property type="entry name" value="sigma70-ECF"/>
    <property type="match status" value="1"/>
</dbReference>
<keyword evidence="4" id="KW-0238">DNA-binding</keyword>
<dbReference type="GO" id="GO:0003677">
    <property type="term" value="F:DNA binding"/>
    <property type="evidence" value="ECO:0007669"/>
    <property type="project" value="UniProtKB-KW"/>
</dbReference>
<keyword evidence="9" id="KW-1185">Reference proteome</keyword>
<dbReference type="PANTHER" id="PTHR43133:SF8">
    <property type="entry name" value="RNA POLYMERASE SIGMA FACTOR HI_1459-RELATED"/>
    <property type="match status" value="1"/>
</dbReference>
<dbReference type="Gene3D" id="1.10.1740.10">
    <property type="match status" value="1"/>
</dbReference>
<comment type="similarity">
    <text evidence="1">Belongs to the sigma-70 factor family. ECF subfamily.</text>
</comment>
<evidence type="ECO:0000256" key="5">
    <source>
        <dbReference type="ARBA" id="ARBA00023163"/>
    </source>
</evidence>
<dbReference type="InterPro" id="IPR007627">
    <property type="entry name" value="RNA_pol_sigma70_r2"/>
</dbReference>
<dbReference type="SUPFAM" id="SSF88946">
    <property type="entry name" value="Sigma2 domain of RNA polymerase sigma factors"/>
    <property type="match status" value="1"/>
</dbReference>
<organism evidence="8 9">
    <name type="scientific">Actinomadura namibiensis</name>
    <dbReference type="NCBI Taxonomy" id="182080"/>
    <lineage>
        <taxon>Bacteria</taxon>
        <taxon>Bacillati</taxon>
        <taxon>Actinomycetota</taxon>
        <taxon>Actinomycetes</taxon>
        <taxon>Streptosporangiales</taxon>
        <taxon>Thermomonosporaceae</taxon>
        <taxon>Actinomadura</taxon>
    </lineage>
</organism>
<keyword evidence="2" id="KW-0805">Transcription regulation</keyword>
<dbReference type="AlphaFoldDB" id="A0A7W3LPE4"/>
<dbReference type="RefSeq" id="WP_312897933.1">
    <property type="nucleotide sequence ID" value="NZ_BAAALP010000010.1"/>
</dbReference>
<evidence type="ECO:0000259" key="7">
    <source>
        <dbReference type="Pfam" id="PF04542"/>
    </source>
</evidence>
<dbReference type="GO" id="GO:0016987">
    <property type="term" value="F:sigma factor activity"/>
    <property type="evidence" value="ECO:0007669"/>
    <property type="project" value="UniProtKB-KW"/>
</dbReference>
<evidence type="ECO:0000256" key="6">
    <source>
        <dbReference type="SAM" id="MobiDB-lite"/>
    </source>
</evidence>
<gene>
    <name evidence="8" type="ORF">HNR61_003442</name>
</gene>
<evidence type="ECO:0000313" key="9">
    <source>
        <dbReference type="Proteomes" id="UP000572680"/>
    </source>
</evidence>
<dbReference type="InterPro" id="IPR039425">
    <property type="entry name" value="RNA_pol_sigma-70-like"/>
</dbReference>
<reference evidence="8 9" key="1">
    <citation type="submission" date="2020-08" db="EMBL/GenBank/DDBJ databases">
        <title>Genomic Encyclopedia of Type Strains, Phase IV (KMG-IV): sequencing the most valuable type-strain genomes for metagenomic binning, comparative biology and taxonomic classification.</title>
        <authorList>
            <person name="Goeker M."/>
        </authorList>
    </citation>
    <scope>NUCLEOTIDE SEQUENCE [LARGE SCALE GENOMIC DNA]</scope>
    <source>
        <strain evidence="8 9">DSM 44197</strain>
    </source>
</reference>
<evidence type="ECO:0000256" key="4">
    <source>
        <dbReference type="ARBA" id="ARBA00023125"/>
    </source>
</evidence>
<name>A0A7W3LPE4_ACTNM</name>
<evidence type="ECO:0000256" key="3">
    <source>
        <dbReference type="ARBA" id="ARBA00023082"/>
    </source>
</evidence>
<dbReference type="PANTHER" id="PTHR43133">
    <property type="entry name" value="RNA POLYMERASE ECF-TYPE SIGMA FACTO"/>
    <property type="match status" value="1"/>
</dbReference>
<proteinExistence type="inferred from homology"/>